<reference evidence="1 2" key="1">
    <citation type="journal article" date="2014" name="Appl. Environ. Microbiol.">
        <title>Genomic encyclopedia of type strains of the genus Bifidobacterium.</title>
        <authorList>
            <person name="Milani C."/>
            <person name="Lugli G.A."/>
            <person name="Duranti S."/>
            <person name="Turroni F."/>
            <person name="Bottacini F."/>
            <person name="Mangifesta M."/>
            <person name="Sanchez B."/>
            <person name="Viappiani A."/>
            <person name="Mancabelli L."/>
            <person name="Taminiau B."/>
            <person name="Delcenserie V."/>
            <person name="Barrangou R."/>
            <person name="Margolles A."/>
            <person name="van Sinderen D."/>
            <person name="Ventura M."/>
        </authorList>
    </citation>
    <scope>NUCLEOTIDE SEQUENCE [LARGE SCALE GENOMIC DNA]</scope>
    <source>
        <strain evidence="1 2">DSM 19703</strain>
    </source>
</reference>
<evidence type="ECO:0000313" key="1">
    <source>
        <dbReference type="EMBL" id="KFF30661.1"/>
    </source>
</evidence>
<proteinExistence type="predicted"/>
<comment type="caution">
    <text evidence="1">The sequence shown here is derived from an EMBL/GenBank/DDBJ whole genome shotgun (WGS) entry which is preliminary data.</text>
</comment>
<gene>
    <name evidence="1" type="ORF">BBOMB_1528</name>
</gene>
<name>A0A086BNZ7_9BIFI</name>
<sequence>MTKSSSHKQLKAESRTTEIGRAKPWCNLPVLCRTPRQSTGPIRKTKRLTKPLSLLPDMLL</sequence>
<organism evidence="1 2">
    <name type="scientific">Bifidobacterium bombi DSM 19703</name>
    <dbReference type="NCBI Taxonomy" id="1341695"/>
    <lineage>
        <taxon>Bacteria</taxon>
        <taxon>Bacillati</taxon>
        <taxon>Actinomycetota</taxon>
        <taxon>Actinomycetes</taxon>
        <taxon>Bifidobacteriales</taxon>
        <taxon>Bifidobacteriaceae</taxon>
        <taxon>Bifidobacterium</taxon>
    </lineage>
</organism>
<keyword evidence="2" id="KW-1185">Reference proteome</keyword>
<accession>A0A086BNZ7</accession>
<dbReference type="Proteomes" id="UP000028730">
    <property type="component" value="Unassembled WGS sequence"/>
</dbReference>
<dbReference type="EMBL" id="ATLK01000002">
    <property type="protein sequence ID" value="KFF30661.1"/>
    <property type="molecule type" value="Genomic_DNA"/>
</dbReference>
<dbReference type="AlphaFoldDB" id="A0A086BNZ7"/>
<dbReference type="STRING" id="1341695.BBOMB_1528"/>
<protein>
    <submittedName>
        <fullName evidence="1">Uncharacterized protein</fullName>
    </submittedName>
</protein>
<evidence type="ECO:0000313" key="2">
    <source>
        <dbReference type="Proteomes" id="UP000028730"/>
    </source>
</evidence>